<evidence type="ECO:0008006" key="3">
    <source>
        <dbReference type="Google" id="ProtNLM"/>
    </source>
</evidence>
<organism evidence="1 2">
    <name type="scientific">Aphis craccivora</name>
    <name type="common">Cowpea aphid</name>
    <dbReference type="NCBI Taxonomy" id="307492"/>
    <lineage>
        <taxon>Eukaryota</taxon>
        <taxon>Metazoa</taxon>
        <taxon>Ecdysozoa</taxon>
        <taxon>Arthropoda</taxon>
        <taxon>Hexapoda</taxon>
        <taxon>Insecta</taxon>
        <taxon>Pterygota</taxon>
        <taxon>Neoptera</taxon>
        <taxon>Paraneoptera</taxon>
        <taxon>Hemiptera</taxon>
        <taxon>Sternorrhyncha</taxon>
        <taxon>Aphidomorpha</taxon>
        <taxon>Aphidoidea</taxon>
        <taxon>Aphididae</taxon>
        <taxon>Aphidini</taxon>
        <taxon>Aphis</taxon>
        <taxon>Aphis</taxon>
    </lineage>
</organism>
<protein>
    <recommendedName>
        <fullName evidence="3">Reverse transcriptase domain-containing protein</fullName>
    </recommendedName>
</protein>
<gene>
    <name evidence="1" type="ORF">FWK35_00008034</name>
</gene>
<dbReference type="Proteomes" id="UP000478052">
    <property type="component" value="Unassembled WGS sequence"/>
</dbReference>
<keyword evidence="2" id="KW-1185">Reference proteome</keyword>
<sequence>MLKNLRIKGQHSDLNYRSHSRPYCTCNYKINIKEIYIEYTNENLDDVITRIDIQKKIQQVISIFNKIILTMIHSMRKKTFDKGSVVSIQYNHQPINIIRNYEIYSKTKRDTLEKQKPREKYIKVVSITKVTMVGNSLKKQFYMKQTYNEYKISVKNKKSNTVYKYFKDEGLKIKYQDEAEQIYETKKNDIVTTSINHCVLSFDLQQCFQTASLDSFQNILFGMKLKPNEELMTLLHMYINIYYRHVYGVKLLKKIVALLNTLKLKILKKHFFHL</sequence>
<dbReference type="AlphaFoldDB" id="A0A6G0Z4R7"/>
<dbReference type="EMBL" id="VUJU01001384">
    <property type="protein sequence ID" value="KAF0765519.1"/>
    <property type="molecule type" value="Genomic_DNA"/>
</dbReference>
<reference evidence="1 2" key="1">
    <citation type="submission" date="2019-08" db="EMBL/GenBank/DDBJ databases">
        <title>Whole genome of Aphis craccivora.</title>
        <authorList>
            <person name="Voronova N.V."/>
            <person name="Shulinski R.S."/>
            <person name="Bandarenka Y.V."/>
            <person name="Zhorov D.G."/>
            <person name="Warner D."/>
        </authorList>
    </citation>
    <scope>NUCLEOTIDE SEQUENCE [LARGE SCALE GENOMIC DNA]</scope>
    <source>
        <strain evidence="1">180601</strain>
        <tissue evidence="1">Whole Body</tissue>
    </source>
</reference>
<proteinExistence type="predicted"/>
<accession>A0A6G0Z4R7</accession>
<evidence type="ECO:0000313" key="2">
    <source>
        <dbReference type="Proteomes" id="UP000478052"/>
    </source>
</evidence>
<feature type="non-terminal residue" evidence="1">
    <location>
        <position position="274"/>
    </location>
</feature>
<comment type="caution">
    <text evidence="1">The sequence shown here is derived from an EMBL/GenBank/DDBJ whole genome shotgun (WGS) entry which is preliminary data.</text>
</comment>
<evidence type="ECO:0000313" key="1">
    <source>
        <dbReference type="EMBL" id="KAF0765519.1"/>
    </source>
</evidence>
<name>A0A6G0Z4R7_APHCR</name>